<dbReference type="PANTHER" id="PTHR10422">
    <property type="entry name" value="CYTOCHROME C OXIDASE SUBUNIT 1"/>
    <property type="match status" value="1"/>
</dbReference>
<evidence type="ECO:0000256" key="14">
    <source>
        <dbReference type="RuleBase" id="RU000370"/>
    </source>
</evidence>
<keyword evidence="8" id="KW-0479">Metal-binding</keyword>
<gene>
    <name evidence="17" type="primary">cyoB</name>
    <name evidence="17" type="ORF">MPL3365_140204</name>
</gene>
<evidence type="ECO:0000256" key="7">
    <source>
        <dbReference type="ARBA" id="ARBA00022692"/>
    </source>
</evidence>
<evidence type="ECO:0000256" key="6">
    <source>
        <dbReference type="ARBA" id="ARBA00022660"/>
    </source>
</evidence>
<evidence type="ECO:0000256" key="13">
    <source>
        <dbReference type="ARBA" id="ARBA00023136"/>
    </source>
</evidence>
<dbReference type="InterPro" id="IPR036927">
    <property type="entry name" value="Cyt_c_oxase-like_su1_sf"/>
</dbReference>
<feature type="transmembrane region" description="Helical" evidence="15">
    <location>
        <begin position="495"/>
        <end position="519"/>
    </location>
</feature>
<evidence type="ECO:0000256" key="10">
    <source>
        <dbReference type="ARBA" id="ARBA00022989"/>
    </source>
</evidence>
<evidence type="ECO:0000313" key="17">
    <source>
        <dbReference type="EMBL" id="CDX52077.1"/>
    </source>
</evidence>
<dbReference type="CDD" id="cd01662">
    <property type="entry name" value="Ubiquinol_Oxidase_I"/>
    <property type="match status" value="1"/>
</dbReference>
<feature type="transmembrane region" description="Helical" evidence="15">
    <location>
        <begin position="617"/>
        <end position="634"/>
    </location>
</feature>
<feature type="transmembrane region" description="Helical" evidence="15">
    <location>
        <begin position="345"/>
        <end position="369"/>
    </location>
</feature>
<keyword evidence="6 14" id="KW-0679">Respiratory chain</keyword>
<feature type="transmembrane region" description="Helical" evidence="15">
    <location>
        <begin position="60"/>
        <end position="83"/>
    </location>
</feature>
<dbReference type="Proteomes" id="UP000046122">
    <property type="component" value="Unassembled WGS sequence"/>
</dbReference>
<keyword evidence="17" id="KW-0560">Oxidoreductase</keyword>
<organism evidence="17 18">
    <name type="scientific">Mesorhizobium plurifarium</name>
    <dbReference type="NCBI Taxonomy" id="69974"/>
    <lineage>
        <taxon>Bacteria</taxon>
        <taxon>Pseudomonadati</taxon>
        <taxon>Pseudomonadota</taxon>
        <taxon>Alphaproteobacteria</taxon>
        <taxon>Hyphomicrobiales</taxon>
        <taxon>Phyllobacteriaceae</taxon>
        <taxon>Mesorhizobium</taxon>
    </lineage>
</organism>
<protein>
    <submittedName>
        <fullName evidence="17">Cytochrome o ubiquinol oxidase subunit I</fullName>
        <ecNumber evidence="17">1.10.3.-</ecNumber>
    </submittedName>
</protein>
<keyword evidence="4" id="KW-1003">Cell membrane</keyword>
<comment type="subcellular location">
    <subcellularLocation>
        <location evidence="1">Cell membrane</location>
        <topology evidence="1">Multi-pass membrane protein</topology>
    </subcellularLocation>
</comment>
<keyword evidence="3 14" id="KW-0813">Transport</keyword>
<evidence type="ECO:0000256" key="8">
    <source>
        <dbReference type="ARBA" id="ARBA00022723"/>
    </source>
</evidence>
<dbReference type="GO" id="GO:0046872">
    <property type="term" value="F:metal ion binding"/>
    <property type="evidence" value="ECO:0007669"/>
    <property type="project" value="UniProtKB-KW"/>
</dbReference>
<comment type="similarity">
    <text evidence="2 14">Belongs to the heme-copper respiratory oxidase family.</text>
</comment>
<keyword evidence="11" id="KW-0408">Iron</keyword>
<dbReference type="PROSITE" id="PS00077">
    <property type="entry name" value="COX1_CUB"/>
    <property type="match status" value="1"/>
</dbReference>
<dbReference type="InterPro" id="IPR000883">
    <property type="entry name" value="Cyt_C_Oxase_1"/>
</dbReference>
<accession>A0A090G4I9</accession>
<keyword evidence="5 14" id="KW-0349">Heme</keyword>
<dbReference type="InterPro" id="IPR023615">
    <property type="entry name" value="Cyt_c_Oxase_su1_BS"/>
</dbReference>
<dbReference type="EMBL" id="CCNE01000006">
    <property type="protein sequence ID" value="CDX52077.1"/>
    <property type="molecule type" value="Genomic_DNA"/>
</dbReference>
<dbReference type="GO" id="GO:0022904">
    <property type="term" value="P:respiratory electron transport chain"/>
    <property type="evidence" value="ECO:0007669"/>
    <property type="project" value="TreeGrafter"/>
</dbReference>
<reference evidence="17 18" key="1">
    <citation type="submission" date="2014-08" db="EMBL/GenBank/DDBJ databases">
        <authorList>
            <person name="Moulin Lionel"/>
        </authorList>
    </citation>
    <scope>NUCLEOTIDE SEQUENCE [LARGE SCALE GENOMIC DNA]</scope>
</reference>
<dbReference type="Pfam" id="PF00115">
    <property type="entry name" value="COX1"/>
    <property type="match status" value="1"/>
</dbReference>
<feature type="transmembrane region" description="Helical" evidence="15">
    <location>
        <begin position="103"/>
        <end position="127"/>
    </location>
</feature>
<evidence type="ECO:0000256" key="15">
    <source>
        <dbReference type="SAM" id="Phobius"/>
    </source>
</evidence>
<dbReference type="InterPro" id="IPR023616">
    <property type="entry name" value="Cyt_c_oxase-like_su1_dom"/>
</dbReference>
<feature type="domain" description="Cytochrome oxidase subunit I profile" evidence="16">
    <location>
        <begin position="41"/>
        <end position="560"/>
    </location>
</feature>
<dbReference type="GO" id="GO:0015990">
    <property type="term" value="P:electron transport coupled proton transport"/>
    <property type="evidence" value="ECO:0007669"/>
    <property type="project" value="TreeGrafter"/>
</dbReference>
<feature type="transmembrane region" description="Helical" evidence="15">
    <location>
        <begin position="311"/>
        <end position="333"/>
    </location>
</feature>
<dbReference type="InterPro" id="IPR014207">
    <property type="entry name" value="Cyt_c_ubiqinol_oxidase_su1"/>
</dbReference>
<dbReference type="FunFam" id="1.20.210.10:FF:000002">
    <property type="entry name" value="Cytochrome o ubiquinol oxidase, subunit I"/>
    <property type="match status" value="1"/>
</dbReference>
<keyword evidence="12" id="KW-0186">Copper</keyword>
<evidence type="ECO:0000259" key="16">
    <source>
        <dbReference type="PROSITE" id="PS50855"/>
    </source>
</evidence>
<dbReference type="EC" id="1.10.3.-" evidence="17"/>
<evidence type="ECO:0000256" key="4">
    <source>
        <dbReference type="ARBA" id="ARBA00022475"/>
    </source>
</evidence>
<evidence type="ECO:0000313" key="18">
    <source>
        <dbReference type="Proteomes" id="UP000046122"/>
    </source>
</evidence>
<dbReference type="GO" id="GO:0004129">
    <property type="term" value="F:cytochrome-c oxidase activity"/>
    <property type="evidence" value="ECO:0007669"/>
    <property type="project" value="InterPro"/>
</dbReference>
<dbReference type="PROSITE" id="PS50855">
    <property type="entry name" value="COX1"/>
    <property type="match status" value="1"/>
</dbReference>
<dbReference type="AlphaFoldDB" id="A0A090G4I9"/>
<keyword evidence="7 14" id="KW-0812">Transmembrane</keyword>
<dbReference type="SUPFAM" id="SSF81442">
    <property type="entry name" value="Cytochrome c oxidase subunit I-like"/>
    <property type="match status" value="1"/>
</dbReference>
<evidence type="ECO:0000256" key="11">
    <source>
        <dbReference type="ARBA" id="ARBA00023004"/>
    </source>
</evidence>
<feature type="transmembrane region" description="Helical" evidence="15">
    <location>
        <begin position="234"/>
        <end position="256"/>
    </location>
</feature>
<sequence length="669" mass="75071">MTMLGKLDWSAIPFDQPIPLGAALVVFLAAAAVLVWITVKGYWPYLWREWITSVDHKRIGVMYIVLAALMLLRGFVDAIMMRTQQALAIHAPGYLPPEHYDQVFSAHGTIMIFFAAMPFMIGLMNFIVPLQLGIRDVAFPTLNSVSFWLTATGALLVNISLVVGEFARTGWLPYAPLSEMTYSPGVGVDYYLWSIQISGVGTLLTGVNLATTILKMRAPGMGYLRMPMFCWTSLASNMLIVAAFPILTATLAMLTLDRYLGFHFFTNEAGGNQMMFVNLIWAWGHPEVYILVLPAFGIYSEIFSTFSSKPLFGYRSMVAATLFICIVSFMVWLHHFFTMGAGADVNAAFGIATSVIAVGTGVKIYNWLFTMYGGRVRFDTPMLWALGFVTTFTVGGMTGVLLAVPPADFMLHNSLFLVAHFHNVIISGVLFAAFAGFTYWFPKAFGFRLHEGWGKAAFWITLAGYVLVFVPLYIVGLLGMTRRLQHIDMDLWTPWLMVAVFGIAVMIVGAACQVTQLVVSIRHRDALRDETGDPWDGRSLEWSTPSPPPVFNYARLPHVENEEPYWTIKQRAVDDQTPETEEHYEPIEMPRNSPTGFVTAFFSTLIGFALIWHIWWLAIVGFIGAYITFVVFAWREHGDYEIPASEVERIDRASRAAQLAWMRRRERPA</sequence>
<keyword evidence="9 14" id="KW-0249">Electron transport</keyword>
<evidence type="ECO:0000256" key="2">
    <source>
        <dbReference type="ARBA" id="ARBA00009578"/>
    </source>
</evidence>
<name>A0A090G4I9_MESPL</name>
<feature type="transmembrane region" description="Helical" evidence="15">
    <location>
        <begin position="20"/>
        <end position="39"/>
    </location>
</feature>
<feature type="transmembrane region" description="Helical" evidence="15">
    <location>
        <begin position="276"/>
        <end position="299"/>
    </location>
</feature>
<keyword evidence="10 15" id="KW-1133">Transmembrane helix</keyword>
<dbReference type="GO" id="GO:0005886">
    <property type="term" value="C:plasma membrane"/>
    <property type="evidence" value="ECO:0007669"/>
    <property type="project" value="UniProtKB-SubCell"/>
</dbReference>
<dbReference type="PANTHER" id="PTHR10422:SF35">
    <property type="entry name" value="CYTOCHROME BO(3) UBIQUINOL OXIDASE SUBUNIT 1"/>
    <property type="match status" value="1"/>
</dbReference>
<evidence type="ECO:0000256" key="5">
    <source>
        <dbReference type="ARBA" id="ARBA00022617"/>
    </source>
</evidence>
<keyword evidence="13 15" id="KW-0472">Membrane</keyword>
<dbReference type="GO" id="GO:0009486">
    <property type="term" value="F:cytochrome bo3 ubiquinol oxidase activity"/>
    <property type="evidence" value="ECO:0007669"/>
    <property type="project" value="TreeGrafter"/>
</dbReference>
<evidence type="ECO:0000256" key="12">
    <source>
        <dbReference type="ARBA" id="ARBA00023008"/>
    </source>
</evidence>
<feature type="transmembrane region" description="Helical" evidence="15">
    <location>
        <begin position="147"/>
        <end position="171"/>
    </location>
</feature>
<dbReference type="GO" id="GO:0020037">
    <property type="term" value="F:heme binding"/>
    <property type="evidence" value="ECO:0007669"/>
    <property type="project" value="InterPro"/>
</dbReference>
<dbReference type="GO" id="GO:0016682">
    <property type="term" value="F:oxidoreductase activity, acting on diphenols and related substances as donors, oxygen as acceptor"/>
    <property type="evidence" value="ECO:0007669"/>
    <property type="project" value="InterPro"/>
</dbReference>
<feature type="transmembrane region" description="Helical" evidence="15">
    <location>
        <begin position="381"/>
        <end position="404"/>
    </location>
</feature>
<feature type="transmembrane region" description="Helical" evidence="15">
    <location>
        <begin position="424"/>
        <end position="441"/>
    </location>
</feature>
<feature type="transmembrane region" description="Helical" evidence="15">
    <location>
        <begin position="453"/>
        <end position="475"/>
    </location>
</feature>
<evidence type="ECO:0000256" key="1">
    <source>
        <dbReference type="ARBA" id="ARBA00004651"/>
    </source>
</evidence>
<dbReference type="GO" id="GO:0009060">
    <property type="term" value="P:aerobic respiration"/>
    <property type="evidence" value="ECO:0007669"/>
    <property type="project" value="InterPro"/>
</dbReference>
<evidence type="ECO:0000256" key="9">
    <source>
        <dbReference type="ARBA" id="ARBA00022982"/>
    </source>
</evidence>
<dbReference type="NCBIfam" id="TIGR02843">
    <property type="entry name" value="CyoB"/>
    <property type="match status" value="1"/>
</dbReference>
<dbReference type="PRINTS" id="PR01165">
    <property type="entry name" value="CYCOXIDASEI"/>
</dbReference>
<evidence type="ECO:0000256" key="3">
    <source>
        <dbReference type="ARBA" id="ARBA00022448"/>
    </source>
</evidence>
<feature type="transmembrane region" description="Helical" evidence="15">
    <location>
        <begin position="191"/>
        <end position="214"/>
    </location>
</feature>
<dbReference type="Gene3D" id="1.20.210.10">
    <property type="entry name" value="Cytochrome c oxidase-like, subunit I domain"/>
    <property type="match status" value="1"/>
</dbReference>
<proteinExistence type="inferred from homology"/>